<evidence type="ECO:0000313" key="9">
    <source>
        <dbReference type="Proteomes" id="UP000663722"/>
    </source>
</evidence>
<keyword evidence="9" id="KW-1185">Reference proteome</keyword>
<keyword evidence="3 6" id="KW-0378">Hydrolase</keyword>
<dbReference type="KEGG" id="dmm:dnm_020190"/>
<evidence type="ECO:0000256" key="2">
    <source>
        <dbReference type="ARBA" id="ARBA00022723"/>
    </source>
</evidence>
<dbReference type="Gene3D" id="3.30.2010.10">
    <property type="entry name" value="Metalloproteases ('zincins'), catalytic domain"/>
    <property type="match status" value="1"/>
</dbReference>
<accession>A0A975BIG4</accession>
<dbReference type="AlphaFoldDB" id="A0A975BIG4"/>
<name>A0A975BIG4_9BACT</name>
<dbReference type="GO" id="GO:0051603">
    <property type="term" value="P:proteolysis involved in protein catabolic process"/>
    <property type="evidence" value="ECO:0007669"/>
    <property type="project" value="TreeGrafter"/>
</dbReference>
<evidence type="ECO:0000256" key="4">
    <source>
        <dbReference type="ARBA" id="ARBA00022833"/>
    </source>
</evidence>
<evidence type="ECO:0000259" key="7">
    <source>
        <dbReference type="Pfam" id="PF01435"/>
    </source>
</evidence>
<gene>
    <name evidence="8" type="ORF">dnm_020190</name>
</gene>
<dbReference type="InterPro" id="IPR001915">
    <property type="entry name" value="Peptidase_M48"/>
</dbReference>
<evidence type="ECO:0000256" key="5">
    <source>
        <dbReference type="ARBA" id="ARBA00023049"/>
    </source>
</evidence>
<dbReference type="InterPro" id="IPR051156">
    <property type="entry name" value="Mito/Outer_Membr_Metalloprot"/>
</dbReference>
<comment type="similarity">
    <text evidence="6">Belongs to the peptidase M48 family.</text>
</comment>
<dbReference type="PANTHER" id="PTHR22726">
    <property type="entry name" value="METALLOENDOPEPTIDASE OMA1"/>
    <property type="match status" value="1"/>
</dbReference>
<evidence type="ECO:0000313" key="8">
    <source>
        <dbReference type="EMBL" id="QTA86001.1"/>
    </source>
</evidence>
<dbReference type="EMBL" id="CP061800">
    <property type="protein sequence ID" value="QTA86001.1"/>
    <property type="molecule type" value="Genomic_DNA"/>
</dbReference>
<dbReference type="Pfam" id="PF01435">
    <property type="entry name" value="Peptidase_M48"/>
    <property type="match status" value="1"/>
</dbReference>
<keyword evidence="4 6" id="KW-0862">Zinc</keyword>
<evidence type="ECO:0000256" key="3">
    <source>
        <dbReference type="ARBA" id="ARBA00022801"/>
    </source>
</evidence>
<comment type="cofactor">
    <cofactor evidence="6">
        <name>Zn(2+)</name>
        <dbReference type="ChEBI" id="CHEBI:29105"/>
    </cofactor>
    <text evidence="6">Binds 1 zinc ion per subunit.</text>
</comment>
<protein>
    <submittedName>
        <fullName evidence="8">Peptidase, M48 family</fullName>
    </submittedName>
</protein>
<keyword evidence="1 6" id="KW-0645">Protease</keyword>
<dbReference type="GO" id="GO:0004222">
    <property type="term" value="F:metalloendopeptidase activity"/>
    <property type="evidence" value="ECO:0007669"/>
    <property type="project" value="InterPro"/>
</dbReference>
<dbReference type="Proteomes" id="UP000663722">
    <property type="component" value="Chromosome"/>
</dbReference>
<evidence type="ECO:0000256" key="1">
    <source>
        <dbReference type="ARBA" id="ARBA00022670"/>
    </source>
</evidence>
<proteinExistence type="inferred from homology"/>
<reference evidence="8" key="1">
    <citation type="journal article" date="2021" name="Microb. Physiol.">
        <title>Proteogenomic Insights into the Physiology of Marine, Sulfate-Reducing, Filamentous Desulfonema limicola and Desulfonema magnum.</title>
        <authorList>
            <person name="Schnaars V."/>
            <person name="Wohlbrand L."/>
            <person name="Scheve S."/>
            <person name="Hinrichs C."/>
            <person name="Reinhardt R."/>
            <person name="Rabus R."/>
        </authorList>
    </citation>
    <scope>NUCLEOTIDE SEQUENCE</scope>
    <source>
        <strain evidence="8">4be13</strain>
    </source>
</reference>
<feature type="domain" description="Peptidase M48" evidence="7">
    <location>
        <begin position="73"/>
        <end position="253"/>
    </location>
</feature>
<keyword evidence="2" id="KW-0479">Metal-binding</keyword>
<evidence type="ECO:0000256" key="6">
    <source>
        <dbReference type="RuleBase" id="RU003983"/>
    </source>
</evidence>
<organism evidence="8 9">
    <name type="scientific">Desulfonema magnum</name>
    <dbReference type="NCBI Taxonomy" id="45655"/>
    <lineage>
        <taxon>Bacteria</taxon>
        <taxon>Pseudomonadati</taxon>
        <taxon>Thermodesulfobacteriota</taxon>
        <taxon>Desulfobacteria</taxon>
        <taxon>Desulfobacterales</taxon>
        <taxon>Desulfococcaceae</taxon>
        <taxon>Desulfonema</taxon>
    </lineage>
</organism>
<dbReference type="PANTHER" id="PTHR22726:SF1">
    <property type="entry name" value="METALLOENDOPEPTIDASE OMA1, MITOCHONDRIAL"/>
    <property type="match status" value="1"/>
</dbReference>
<dbReference type="GO" id="GO:0046872">
    <property type="term" value="F:metal ion binding"/>
    <property type="evidence" value="ECO:0007669"/>
    <property type="project" value="UniProtKB-KW"/>
</dbReference>
<sequence length="279" mass="31377">MTSPGCFAETVKTISPQDKPEKLQKAAKMARGAGDIVASSTELDYDSEFAIGEKLALEGFRRYGLPVEDQAIQKYVNLVGNAVARNANRPGIPYHFVLVQSPLYNAFSCPGGIIFISSAMMKSMRDESQLAGVLAHEVSHVGHKHALQSVRGAKFFEGVDKITRVMMKDKQREKAFQEMIRSLQTILFDQGLDKNMEFEADLSGMEAAYRTGYDPAGFINVLSMLQIKKDTAQKSGSWFLTHPPLNVRIEKCRDKMKDYPDARDLARVKRRFLSYQRRL</sequence>
<keyword evidence="5 6" id="KW-0482">Metalloprotease</keyword>
<dbReference type="GO" id="GO:0016020">
    <property type="term" value="C:membrane"/>
    <property type="evidence" value="ECO:0007669"/>
    <property type="project" value="TreeGrafter"/>
</dbReference>